<dbReference type="EMBL" id="PEVY01000049">
    <property type="protein sequence ID" value="PIU75155.1"/>
    <property type="molecule type" value="Genomic_DNA"/>
</dbReference>
<keyword evidence="1" id="KW-1133">Transmembrane helix</keyword>
<protein>
    <recommendedName>
        <fullName evidence="4">DUF5666 domain-containing protein</fullName>
    </recommendedName>
</protein>
<evidence type="ECO:0008006" key="4">
    <source>
        <dbReference type="Google" id="ProtNLM"/>
    </source>
</evidence>
<reference evidence="3" key="1">
    <citation type="submission" date="2017-09" db="EMBL/GenBank/DDBJ databases">
        <title>Depth-based differentiation of microbial function through sediment-hosted aquifers and enrichment of novel symbionts in the deep terrestrial subsurface.</title>
        <authorList>
            <person name="Probst A.J."/>
            <person name="Ladd B."/>
            <person name="Jarett J.K."/>
            <person name="Geller-Mcgrath D.E."/>
            <person name="Sieber C.M.K."/>
            <person name="Emerson J.B."/>
            <person name="Anantharaman K."/>
            <person name="Thomas B.C."/>
            <person name="Malmstrom R."/>
            <person name="Stieglmeier M."/>
            <person name="Klingl A."/>
            <person name="Woyke T."/>
            <person name="Ryan C.M."/>
            <person name="Banfield J.F."/>
        </authorList>
    </citation>
    <scope>NUCLEOTIDE SEQUENCE [LARGE SCALE GENOMIC DNA]</scope>
</reference>
<comment type="caution">
    <text evidence="2">The sequence shown here is derived from an EMBL/GenBank/DDBJ whole genome shotgun (WGS) entry which is preliminary data.</text>
</comment>
<evidence type="ECO:0000256" key="1">
    <source>
        <dbReference type="SAM" id="Phobius"/>
    </source>
</evidence>
<organism evidence="2 3">
    <name type="scientific">Candidatus Portnoybacteria bacterium CG06_land_8_20_14_3_00_39_12</name>
    <dbReference type="NCBI Taxonomy" id="1974809"/>
    <lineage>
        <taxon>Bacteria</taxon>
        <taxon>Candidatus Portnoyibacteriota</taxon>
    </lineage>
</organism>
<dbReference type="Proteomes" id="UP000228775">
    <property type="component" value="Unassembled WGS sequence"/>
</dbReference>
<evidence type="ECO:0000313" key="3">
    <source>
        <dbReference type="Proteomes" id="UP000228775"/>
    </source>
</evidence>
<name>A0A2M7AWY9_9BACT</name>
<keyword evidence="1" id="KW-0812">Transmembrane</keyword>
<accession>A0A2M7AWY9</accession>
<proteinExistence type="predicted"/>
<evidence type="ECO:0000313" key="2">
    <source>
        <dbReference type="EMBL" id="PIU75155.1"/>
    </source>
</evidence>
<feature type="transmembrane region" description="Helical" evidence="1">
    <location>
        <begin position="12"/>
        <end position="29"/>
    </location>
</feature>
<gene>
    <name evidence="2" type="ORF">COS76_02305</name>
</gene>
<dbReference type="AlphaFoldDB" id="A0A2M7AWY9"/>
<sequence length="167" mass="18806">MLQKLMKKQANVLIVIIIIIGIIVFWLSLKKPTPPTRVKEKPTQKIEEISGPLKSGEVGEIPEEEAKEKNISPLPPTIFNTSGIIQEIKEDRLIIKGDGSNFEDREPRELNLIFNDSTITSDSNRKITYQGLEGLKYLKPGMKVSIEGTENIRGKIEFKVSSISILY</sequence>
<keyword evidence="1" id="KW-0472">Membrane</keyword>